<dbReference type="KEGG" id="lwd:JCM16777_0322"/>
<evidence type="ECO:0000313" key="2">
    <source>
        <dbReference type="Proteomes" id="UP000321943"/>
    </source>
</evidence>
<dbReference type="RefSeq" id="WP_018499350.1">
    <property type="nucleotide sequence ID" value="NZ_AP019829.2"/>
</dbReference>
<accession>A0A7U6QYI0</accession>
<protein>
    <submittedName>
        <fullName evidence="1">Uncharacterized protein</fullName>
    </submittedName>
</protein>
<dbReference type="Proteomes" id="UP000321943">
    <property type="component" value="Chromosome"/>
</dbReference>
<reference evidence="1 2" key="1">
    <citation type="submission" date="2019-07" db="EMBL/GenBank/DDBJ databases">
        <title>Complete Genome Sequence of Leptotrichia wadei Strain JCM16777.</title>
        <authorList>
            <person name="Watanabe S."/>
            <person name="Cui L."/>
        </authorList>
    </citation>
    <scope>NUCLEOTIDE SEQUENCE [LARGE SCALE GENOMIC DNA]</scope>
    <source>
        <strain evidence="1 2">JCM16777</strain>
    </source>
</reference>
<organism evidence="1 2">
    <name type="scientific">Leptotrichia wadei</name>
    <dbReference type="NCBI Taxonomy" id="157687"/>
    <lineage>
        <taxon>Bacteria</taxon>
        <taxon>Fusobacteriati</taxon>
        <taxon>Fusobacteriota</taxon>
        <taxon>Fusobacteriia</taxon>
        <taxon>Fusobacteriales</taxon>
        <taxon>Leptotrichiaceae</taxon>
        <taxon>Leptotrichia</taxon>
    </lineage>
</organism>
<sequence length="231" mass="27312">MSNKKEETNNFVKRKGTKDENNDIKMSKLNISLKEKDANFLIKIIVNEVLKVASPVSVAAKCLRYYLAYPLRISNQKYKAGQLLGLPKGKLYDICKKIYPEPRDYLSLGYSFWKRGDLNIHIDIVKNYLINNVRWAHNNNNIPKEKILSFYSYREVKSFFRDKDRTNKAAATDLYYAIGDGNHLFGKVHTIDMKRRRFQILLVLFDEYNWDNSATYFMKIKKIRMIHICYQ</sequence>
<evidence type="ECO:0000313" key="1">
    <source>
        <dbReference type="EMBL" id="BBM42078.1"/>
    </source>
</evidence>
<dbReference type="GeneID" id="84803684"/>
<proteinExistence type="predicted"/>
<gene>
    <name evidence="1" type="ORF">JCM16777_0322</name>
</gene>
<name>A0A7U6QYI0_9FUSO</name>
<dbReference type="EMBL" id="AP019829">
    <property type="protein sequence ID" value="BBM42078.1"/>
    <property type="molecule type" value="Genomic_DNA"/>
</dbReference>
<dbReference type="AlphaFoldDB" id="A0A7U6QYI0"/>